<gene>
    <name evidence="2" type="ORF">MGAL_10B081203</name>
</gene>
<feature type="chain" id="PRO_5032612124" evidence="1">
    <location>
        <begin position="17"/>
        <end position="92"/>
    </location>
</feature>
<reference evidence="2" key="1">
    <citation type="submission" date="2018-11" db="EMBL/GenBank/DDBJ databases">
        <authorList>
            <person name="Alioto T."/>
            <person name="Alioto T."/>
        </authorList>
    </citation>
    <scope>NUCLEOTIDE SEQUENCE</scope>
</reference>
<name>A0A8B6CZN4_MYTGA</name>
<evidence type="ECO:0000313" key="3">
    <source>
        <dbReference type="Proteomes" id="UP000596742"/>
    </source>
</evidence>
<accession>A0A8B6CZN4</accession>
<feature type="signal peptide" evidence="1">
    <location>
        <begin position="1"/>
        <end position="16"/>
    </location>
</feature>
<organism evidence="2 3">
    <name type="scientific">Mytilus galloprovincialis</name>
    <name type="common">Mediterranean mussel</name>
    <dbReference type="NCBI Taxonomy" id="29158"/>
    <lineage>
        <taxon>Eukaryota</taxon>
        <taxon>Metazoa</taxon>
        <taxon>Spiralia</taxon>
        <taxon>Lophotrochozoa</taxon>
        <taxon>Mollusca</taxon>
        <taxon>Bivalvia</taxon>
        <taxon>Autobranchia</taxon>
        <taxon>Pteriomorphia</taxon>
        <taxon>Mytilida</taxon>
        <taxon>Mytiloidea</taxon>
        <taxon>Mytilidae</taxon>
        <taxon>Mytilinae</taxon>
        <taxon>Mytilus</taxon>
    </lineage>
</organism>
<dbReference type="OrthoDB" id="10465174at2759"/>
<dbReference type="Proteomes" id="UP000596742">
    <property type="component" value="Unassembled WGS sequence"/>
</dbReference>
<proteinExistence type="predicted"/>
<comment type="caution">
    <text evidence="2">The sequence shown here is derived from an EMBL/GenBank/DDBJ whole genome shotgun (WGS) entry which is preliminary data.</text>
</comment>
<evidence type="ECO:0000313" key="2">
    <source>
        <dbReference type="EMBL" id="VDI12541.1"/>
    </source>
</evidence>
<protein>
    <submittedName>
        <fullName evidence="2">Uncharacterized protein</fullName>
    </submittedName>
</protein>
<sequence>MKCLFMLAVLLPFVFGAPQERFLIGNVQIHLPEIHLPHLNQVTDLVKGFAHSGMGQTACVTACGTAVSSTGIGALLAPLCPAACEAVLKQVK</sequence>
<evidence type="ECO:0000256" key="1">
    <source>
        <dbReference type="SAM" id="SignalP"/>
    </source>
</evidence>
<keyword evidence="3" id="KW-1185">Reference proteome</keyword>
<dbReference type="AlphaFoldDB" id="A0A8B6CZN4"/>
<keyword evidence="1" id="KW-0732">Signal</keyword>
<dbReference type="EMBL" id="UYJE01002654">
    <property type="protein sequence ID" value="VDI12541.1"/>
    <property type="molecule type" value="Genomic_DNA"/>
</dbReference>